<organism evidence="2 3">
    <name type="scientific">Acanthosepion pharaonis</name>
    <name type="common">Pharaoh cuttlefish</name>
    <name type="synonym">Sepia pharaonis</name>
    <dbReference type="NCBI Taxonomy" id="158019"/>
    <lineage>
        <taxon>Eukaryota</taxon>
        <taxon>Metazoa</taxon>
        <taxon>Spiralia</taxon>
        <taxon>Lophotrochozoa</taxon>
        <taxon>Mollusca</taxon>
        <taxon>Cephalopoda</taxon>
        <taxon>Coleoidea</taxon>
        <taxon>Decapodiformes</taxon>
        <taxon>Sepiida</taxon>
        <taxon>Sepiina</taxon>
        <taxon>Sepiidae</taxon>
        <taxon>Acanthosepion</taxon>
    </lineage>
</organism>
<dbReference type="EMBL" id="CAHIKZ030000253">
    <property type="protein sequence ID" value="CAE1163766.1"/>
    <property type="molecule type" value="Genomic_DNA"/>
</dbReference>
<feature type="transmembrane region" description="Helical" evidence="1">
    <location>
        <begin position="149"/>
        <end position="167"/>
    </location>
</feature>
<evidence type="ECO:0000313" key="2">
    <source>
        <dbReference type="EMBL" id="CAE1163766.1"/>
    </source>
</evidence>
<proteinExistence type="predicted"/>
<evidence type="ECO:0000313" key="3">
    <source>
        <dbReference type="Proteomes" id="UP000597762"/>
    </source>
</evidence>
<keyword evidence="1" id="KW-0472">Membrane</keyword>
<keyword evidence="1" id="KW-0812">Transmembrane</keyword>
<keyword evidence="1" id="KW-1133">Transmembrane helix</keyword>
<feature type="transmembrane region" description="Helical" evidence="1">
    <location>
        <begin position="120"/>
        <end position="142"/>
    </location>
</feature>
<keyword evidence="3" id="KW-1185">Reference proteome</keyword>
<dbReference type="AlphaFoldDB" id="A0A812AZ98"/>
<evidence type="ECO:0000256" key="1">
    <source>
        <dbReference type="SAM" id="Phobius"/>
    </source>
</evidence>
<accession>A0A812AZ98</accession>
<reference evidence="2" key="1">
    <citation type="submission" date="2021-01" db="EMBL/GenBank/DDBJ databases">
        <authorList>
            <person name="Li R."/>
            <person name="Bekaert M."/>
        </authorList>
    </citation>
    <scope>NUCLEOTIDE SEQUENCE</scope>
    <source>
        <strain evidence="2">Farmed</strain>
    </source>
</reference>
<dbReference type="Proteomes" id="UP000597762">
    <property type="component" value="Unassembled WGS sequence"/>
</dbReference>
<protein>
    <submittedName>
        <fullName evidence="2">Uncharacterized protein</fullName>
    </submittedName>
</protein>
<comment type="caution">
    <text evidence="2">The sequence shown here is derived from an EMBL/GenBank/DDBJ whole genome shotgun (WGS) entry which is preliminary data.</text>
</comment>
<feature type="transmembrane region" description="Helical" evidence="1">
    <location>
        <begin position="12"/>
        <end position="33"/>
    </location>
</feature>
<sequence>MYCHRQRSGGDVADTSRAIIFVTMLSFPLYLFLYLYSPSLIFLSSAPPHLCFSRFSFFISLRVRLRPPLYLSFSSPLGVPTFLPLRLHNFRLPHSPYGLRFLLQPTPLRLFPHRTHSSCFLYLLVFSLLFLFCFICSLSFNFHRFLRKYSLFPASCISLLSFPSLSMTPSFLYFPPLLSAFRTTTIYLSFFILFIFKLSRYSSVIYCLWYKNAFVIRFTLVLLSESVSAFFLFFSFTCFFLSFFSLPASCCFYFHTV</sequence>
<gene>
    <name evidence="2" type="ORF">SPHA_7807</name>
</gene>
<name>A0A812AZ98_ACAPH</name>
<feature type="transmembrane region" description="Helical" evidence="1">
    <location>
        <begin position="229"/>
        <end position="254"/>
    </location>
</feature>